<name>A0A7D6A3S8_PSEPU</name>
<feature type="signal peptide" evidence="1">
    <location>
        <begin position="1"/>
        <end position="20"/>
    </location>
</feature>
<gene>
    <name evidence="2" type="ORF">H0H12_12865</name>
</gene>
<proteinExistence type="predicted"/>
<feature type="chain" id="PRO_5028290085" evidence="1">
    <location>
        <begin position="21"/>
        <end position="125"/>
    </location>
</feature>
<organism evidence="2 3">
    <name type="scientific">Pseudomonas putida</name>
    <name type="common">Arthrobacter siderocapsulatus</name>
    <dbReference type="NCBI Taxonomy" id="303"/>
    <lineage>
        <taxon>Bacteria</taxon>
        <taxon>Pseudomonadati</taxon>
        <taxon>Pseudomonadota</taxon>
        <taxon>Gammaproteobacteria</taxon>
        <taxon>Pseudomonadales</taxon>
        <taxon>Pseudomonadaceae</taxon>
        <taxon>Pseudomonas</taxon>
    </lineage>
</organism>
<keyword evidence="1" id="KW-0732">Signal</keyword>
<dbReference type="EMBL" id="CP059052">
    <property type="protein sequence ID" value="QLJ16759.1"/>
    <property type="molecule type" value="Genomic_DNA"/>
</dbReference>
<evidence type="ECO:0000313" key="3">
    <source>
        <dbReference type="Proteomes" id="UP000510934"/>
    </source>
</evidence>
<evidence type="ECO:0000313" key="2">
    <source>
        <dbReference type="EMBL" id="QLJ16759.1"/>
    </source>
</evidence>
<reference evidence="2 3" key="1">
    <citation type="journal article" date="2009" name="Mikrobiologiia">
        <title>[Phenanthren biodegradation and interaction of Pseudomonas putida BS3701 and Burkholderia sp.BS3702 in plant rhizosphere].</title>
        <authorList>
            <person name="Ovchinnikova A.A."/>
            <person name="Vetrova A.A."/>
            <person name="Filonov A.E."/>
            <person name="Boronin A.M."/>
        </authorList>
    </citation>
    <scope>NUCLEOTIDE SEQUENCE [LARGE SCALE GENOMIC DNA]</scope>
    <source>
        <strain evidence="2 3">BS3701</strain>
    </source>
</reference>
<accession>A0A7D6A3S8</accession>
<sequence length="125" mass="13697">MRYAIAAAWVALSFITSVSATESNKAQREKIDRCSNAAFLAVSVIEMNADASKHPDLLLEAFKALKANPAFVETMPYEGEVVGAYTVALKVADGMERPFDAREHDWLIGQSASACTLWVPYPKKD</sequence>
<dbReference type="Proteomes" id="UP000510934">
    <property type="component" value="Chromosome"/>
</dbReference>
<protein>
    <submittedName>
        <fullName evidence="2">Uncharacterized protein</fullName>
    </submittedName>
</protein>
<dbReference type="RefSeq" id="WP_180689910.1">
    <property type="nucleotide sequence ID" value="NZ_CP059052.1"/>
</dbReference>
<evidence type="ECO:0000256" key="1">
    <source>
        <dbReference type="SAM" id="SignalP"/>
    </source>
</evidence>
<dbReference type="AlphaFoldDB" id="A0A7D6A3S8"/>